<evidence type="ECO:0000313" key="2">
    <source>
        <dbReference type="Proteomes" id="UP000646548"/>
    </source>
</evidence>
<dbReference type="Proteomes" id="UP000646548">
    <property type="component" value="Unassembled WGS sequence"/>
</dbReference>
<protein>
    <submittedName>
        <fullName evidence="1">Uncharacterized protein</fullName>
    </submittedName>
</protein>
<proteinExistence type="predicted"/>
<evidence type="ECO:0000313" key="1">
    <source>
        <dbReference type="EMBL" id="KAF6722367.1"/>
    </source>
</evidence>
<accession>A0A834C3X3</accession>
<name>A0A834C3X3_ORYME</name>
<comment type="caution">
    <text evidence="1">The sequence shown here is derived from an EMBL/GenBank/DDBJ whole genome shotgun (WGS) entry which is preliminary data.</text>
</comment>
<sequence length="119" mass="13915">MEFSKLQAELCSLMCETLQRGRKKFCFVAWKLESQLFLSKSRRGGRASTHHQEQQVACFVLVLHAHINLCWLGFDSLASHLDPVCQVQQRMRELSLFLLKKSSHCTARKFNQFNWQLQS</sequence>
<dbReference type="EMBL" id="WKFB01000458">
    <property type="protein sequence ID" value="KAF6722367.1"/>
    <property type="molecule type" value="Genomic_DNA"/>
</dbReference>
<reference evidence="1" key="1">
    <citation type="journal article" name="BMC Genomics">
        <title>Long-read sequencing and de novo genome assembly of marine medaka (Oryzias melastigma).</title>
        <authorList>
            <person name="Liang P."/>
            <person name="Saqib H.S.A."/>
            <person name="Ni X."/>
            <person name="Shen Y."/>
        </authorList>
    </citation>
    <scope>NUCLEOTIDE SEQUENCE</scope>
    <source>
        <strain evidence="1">Bigg-433</strain>
    </source>
</reference>
<gene>
    <name evidence="1" type="ORF">FQA47_020324</name>
</gene>
<organism evidence="1 2">
    <name type="scientific">Oryzias melastigma</name>
    <name type="common">Marine medaka</name>
    <dbReference type="NCBI Taxonomy" id="30732"/>
    <lineage>
        <taxon>Eukaryota</taxon>
        <taxon>Metazoa</taxon>
        <taxon>Chordata</taxon>
        <taxon>Craniata</taxon>
        <taxon>Vertebrata</taxon>
        <taxon>Euteleostomi</taxon>
        <taxon>Actinopterygii</taxon>
        <taxon>Neopterygii</taxon>
        <taxon>Teleostei</taxon>
        <taxon>Neoteleostei</taxon>
        <taxon>Acanthomorphata</taxon>
        <taxon>Ovalentaria</taxon>
        <taxon>Atherinomorphae</taxon>
        <taxon>Beloniformes</taxon>
        <taxon>Adrianichthyidae</taxon>
        <taxon>Oryziinae</taxon>
        <taxon>Oryzias</taxon>
    </lineage>
</organism>
<dbReference type="AlphaFoldDB" id="A0A834C3X3"/>